<keyword evidence="1" id="KW-0812">Transmembrane</keyword>
<sequence length="233" mass="24919">MWLTVGDGLQVQRVHLHLSEWREAIASNTPLPDVQGVGLAAALAAVEFTHLASVSSHIDDAGLRPWLDLPARYAFPVGPTNVLRPAAMARANELIMDEVDQVVAADLAAVCGAAAWWVGFFAIIRHRGVHHRSLQPSTASIARLVLEEAAGIVALGMAIRVLEEHLRAGGVAEAGLRMAYCRALAASVAVERRMPALLEELGELRLVDLVSMAVPWRGRFTKYAGGTGAGQVE</sequence>
<keyword evidence="1" id="KW-0472">Membrane</keyword>
<dbReference type="EMBL" id="CP000850">
    <property type="protein sequence ID" value="ABV97843.1"/>
    <property type="molecule type" value="Genomic_DNA"/>
</dbReference>
<proteinExistence type="predicted"/>
<evidence type="ECO:0000313" key="2">
    <source>
        <dbReference type="EMBL" id="ABV97843.1"/>
    </source>
</evidence>
<accession>A8LYY0</accession>
<dbReference type="AlphaFoldDB" id="A8LYY0"/>
<keyword evidence="1" id="KW-1133">Transmembrane helix</keyword>
<reference evidence="2" key="1">
    <citation type="submission" date="2007-10" db="EMBL/GenBank/DDBJ databases">
        <title>Complete sequence of Salinispora arenicola CNS-205.</title>
        <authorList>
            <consortium name="US DOE Joint Genome Institute"/>
            <person name="Copeland A."/>
            <person name="Lucas S."/>
            <person name="Lapidus A."/>
            <person name="Barry K."/>
            <person name="Glavina del Rio T."/>
            <person name="Dalin E."/>
            <person name="Tice H."/>
            <person name="Pitluck S."/>
            <person name="Foster B."/>
            <person name="Schmutz J."/>
            <person name="Larimer F."/>
            <person name="Land M."/>
            <person name="Hauser L."/>
            <person name="Kyrpides N."/>
            <person name="Ivanova N."/>
            <person name="Jensen P.R."/>
            <person name="Moore B.S."/>
            <person name="Penn K."/>
            <person name="Jenkins C."/>
            <person name="Udwary D."/>
            <person name="Xiang L."/>
            <person name="Gontang E."/>
            <person name="Richardson P."/>
        </authorList>
    </citation>
    <scope>NUCLEOTIDE SEQUENCE [LARGE SCALE GENOMIC DNA]</scope>
    <source>
        <strain evidence="2">CNS-205</strain>
    </source>
</reference>
<protein>
    <submittedName>
        <fullName evidence="2">Uncharacterized protein</fullName>
    </submittedName>
</protein>
<gene>
    <name evidence="2" type="ordered locus">Sare_1958</name>
</gene>
<dbReference type="HOGENOM" id="CLU_1098001_0_0_11"/>
<organism evidence="2">
    <name type="scientific">Salinispora arenicola (strain CNS-205)</name>
    <dbReference type="NCBI Taxonomy" id="391037"/>
    <lineage>
        <taxon>Bacteria</taxon>
        <taxon>Bacillati</taxon>
        <taxon>Actinomycetota</taxon>
        <taxon>Actinomycetes</taxon>
        <taxon>Micromonosporales</taxon>
        <taxon>Micromonosporaceae</taxon>
        <taxon>Salinispora</taxon>
    </lineage>
</organism>
<evidence type="ECO:0000256" key="1">
    <source>
        <dbReference type="SAM" id="Phobius"/>
    </source>
</evidence>
<dbReference type="KEGG" id="saq:Sare_1958"/>
<dbReference type="STRING" id="391037.Sare_1958"/>
<feature type="transmembrane region" description="Helical" evidence="1">
    <location>
        <begin position="102"/>
        <end position="124"/>
    </location>
</feature>
<name>A8LYY0_SALAI</name>
<dbReference type="eggNOG" id="ENOG5033XUP">
    <property type="taxonomic scope" value="Bacteria"/>
</dbReference>